<accession>A0A9P6BX54</accession>
<dbReference type="EMBL" id="MU152025">
    <property type="protein sequence ID" value="KAF9441173.1"/>
    <property type="molecule type" value="Genomic_DNA"/>
</dbReference>
<keyword evidence="2" id="KW-1185">Reference proteome</keyword>
<dbReference type="AlphaFoldDB" id="A0A9P6BX54"/>
<gene>
    <name evidence="1" type="ORF">P691DRAFT_766623</name>
</gene>
<reference evidence="1" key="1">
    <citation type="submission" date="2020-11" db="EMBL/GenBank/DDBJ databases">
        <authorList>
            <consortium name="DOE Joint Genome Institute"/>
            <person name="Ahrendt S."/>
            <person name="Riley R."/>
            <person name="Andreopoulos W."/>
            <person name="Labutti K."/>
            <person name="Pangilinan J."/>
            <person name="Ruiz-Duenas F.J."/>
            <person name="Barrasa J.M."/>
            <person name="Sanchez-Garcia M."/>
            <person name="Camarero S."/>
            <person name="Miyauchi S."/>
            <person name="Serrano A."/>
            <person name="Linde D."/>
            <person name="Babiker R."/>
            <person name="Drula E."/>
            <person name="Ayuso-Fernandez I."/>
            <person name="Pacheco R."/>
            <person name="Padilla G."/>
            <person name="Ferreira P."/>
            <person name="Barriuso J."/>
            <person name="Kellner H."/>
            <person name="Castanera R."/>
            <person name="Alfaro M."/>
            <person name="Ramirez L."/>
            <person name="Pisabarro A.G."/>
            <person name="Kuo A."/>
            <person name="Tritt A."/>
            <person name="Lipzen A."/>
            <person name="He G."/>
            <person name="Yan M."/>
            <person name="Ng V."/>
            <person name="Cullen D."/>
            <person name="Martin F."/>
            <person name="Rosso M.-N."/>
            <person name="Henrissat B."/>
            <person name="Hibbett D."/>
            <person name="Martinez A.T."/>
            <person name="Grigoriev I.V."/>
        </authorList>
    </citation>
    <scope>NUCLEOTIDE SEQUENCE</scope>
    <source>
        <strain evidence="1">MF-IS2</strain>
    </source>
</reference>
<sequence length="72" mass="7979">MSPEQQEVFGVGMAHQEEESRLREKIKARRVANKTVSPQTVAGAGWGDTPRFATRNTDLYLPLPALSLRGNL</sequence>
<evidence type="ECO:0000313" key="1">
    <source>
        <dbReference type="EMBL" id="KAF9441173.1"/>
    </source>
</evidence>
<protein>
    <submittedName>
        <fullName evidence="1">Uncharacterized protein</fullName>
    </submittedName>
</protein>
<comment type="caution">
    <text evidence="1">The sequence shown here is derived from an EMBL/GenBank/DDBJ whole genome shotgun (WGS) entry which is preliminary data.</text>
</comment>
<proteinExistence type="predicted"/>
<organism evidence="1 2">
    <name type="scientific">Macrolepiota fuliginosa MF-IS2</name>
    <dbReference type="NCBI Taxonomy" id="1400762"/>
    <lineage>
        <taxon>Eukaryota</taxon>
        <taxon>Fungi</taxon>
        <taxon>Dikarya</taxon>
        <taxon>Basidiomycota</taxon>
        <taxon>Agaricomycotina</taxon>
        <taxon>Agaricomycetes</taxon>
        <taxon>Agaricomycetidae</taxon>
        <taxon>Agaricales</taxon>
        <taxon>Agaricineae</taxon>
        <taxon>Agaricaceae</taxon>
        <taxon>Macrolepiota</taxon>
    </lineage>
</organism>
<dbReference type="Proteomes" id="UP000807342">
    <property type="component" value="Unassembled WGS sequence"/>
</dbReference>
<evidence type="ECO:0000313" key="2">
    <source>
        <dbReference type="Proteomes" id="UP000807342"/>
    </source>
</evidence>
<name>A0A9P6BX54_9AGAR</name>